<keyword evidence="3" id="KW-1185">Reference proteome</keyword>
<proteinExistence type="predicted"/>
<reference evidence="2 3" key="1">
    <citation type="submission" date="2023-02" db="EMBL/GenBank/DDBJ databases">
        <title>LHISI_Scaffold_Assembly.</title>
        <authorList>
            <person name="Stuart O.P."/>
            <person name="Cleave R."/>
            <person name="Magrath M.J.L."/>
            <person name="Mikheyev A.S."/>
        </authorList>
    </citation>
    <scope>NUCLEOTIDE SEQUENCE [LARGE SCALE GENOMIC DNA]</scope>
    <source>
        <strain evidence="2">Daus_M_001</strain>
        <tissue evidence="2">Leg muscle</tissue>
    </source>
</reference>
<dbReference type="EMBL" id="JARBHB010000001">
    <property type="protein sequence ID" value="KAJ8895957.1"/>
    <property type="molecule type" value="Genomic_DNA"/>
</dbReference>
<protein>
    <submittedName>
        <fullName evidence="2">Uncharacterized protein</fullName>
    </submittedName>
</protein>
<dbReference type="Proteomes" id="UP001159363">
    <property type="component" value="Chromosome 1"/>
</dbReference>
<evidence type="ECO:0000313" key="3">
    <source>
        <dbReference type="Proteomes" id="UP001159363"/>
    </source>
</evidence>
<feature type="region of interest" description="Disordered" evidence="1">
    <location>
        <begin position="59"/>
        <end position="89"/>
    </location>
</feature>
<name>A0ABQ9IHM6_9NEOP</name>
<evidence type="ECO:0000313" key="2">
    <source>
        <dbReference type="EMBL" id="KAJ8895957.1"/>
    </source>
</evidence>
<evidence type="ECO:0000256" key="1">
    <source>
        <dbReference type="SAM" id="MobiDB-lite"/>
    </source>
</evidence>
<accession>A0ABQ9IHM6</accession>
<sequence length="126" mass="14120">MLHHPGSPLIIYEIAECVGIAFQCSMPPTNICSRFRKAGIFPLDRGIFTKEDFMSSAVTDHAVPGTSKDPTENEGSVNRETMEPETHVSTEHSYVAIVIPELFQGYPKACDREDTVRKREKKLHSN</sequence>
<gene>
    <name evidence="2" type="ORF">PR048_001298</name>
</gene>
<feature type="compositionally biased region" description="Basic and acidic residues" evidence="1">
    <location>
        <begin position="80"/>
        <end position="89"/>
    </location>
</feature>
<organism evidence="2 3">
    <name type="scientific">Dryococelus australis</name>
    <dbReference type="NCBI Taxonomy" id="614101"/>
    <lineage>
        <taxon>Eukaryota</taxon>
        <taxon>Metazoa</taxon>
        <taxon>Ecdysozoa</taxon>
        <taxon>Arthropoda</taxon>
        <taxon>Hexapoda</taxon>
        <taxon>Insecta</taxon>
        <taxon>Pterygota</taxon>
        <taxon>Neoptera</taxon>
        <taxon>Polyneoptera</taxon>
        <taxon>Phasmatodea</taxon>
        <taxon>Verophasmatodea</taxon>
        <taxon>Anareolatae</taxon>
        <taxon>Phasmatidae</taxon>
        <taxon>Eurycanthinae</taxon>
        <taxon>Dryococelus</taxon>
    </lineage>
</organism>
<comment type="caution">
    <text evidence="2">The sequence shown here is derived from an EMBL/GenBank/DDBJ whole genome shotgun (WGS) entry which is preliminary data.</text>
</comment>